<feature type="compositionally biased region" description="Acidic residues" evidence="5">
    <location>
        <begin position="619"/>
        <end position="636"/>
    </location>
</feature>
<evidence type="ECO:0000256" key="4">
    <source>
        <dbReference type="ARBA" id="ARBA00022807"/>
    </source>
</evidence>
<dbReference type="GO" id="GO:0016926">
    <property type="term" value="P:protein desumoylation"/>
    <property type="evidence" value="ECO:0007669"/>
    <property type="project" value="TreeGrafter"/>
</dbReference>
<dbReference type="SUPFAM" id="SSF54001">
    <property type="entry name" value="Cysteine proteinases"/>
    <property type="match status" value="1"/>
</dbReference>
<dbReference type="InterPro" id="IPR003653">
    <property type="entry name" value="Peptidase_C48_C"/>
</dbReference>
<dbReference type="GO" id="GO:0006508">
    <property type="term" value="P:proteolysis"/>
    <property type="evidence" value="ECO:0007669"/>
    <property type="project" value="UniProtKB-KW"/>
</dbReference>
<dbReference type="InParanoid" id="A0A317XXP7"/>
<dbReference type="STRING" id="1882483.A0A317XXP7"/>
<keyword evidence="8" id="KW-1185">Reference proteome</keyword>
<evidence type="ECO:0000256" key="5">
    <source>
        <dbReference type="SAM" id="MobiDB-lite"/>
    </source>
</evidence>
<evidence type="ECO:0000256" key="2">
    <source>
        <dbReference type="ARBA" id="ARBA00022670"/>
    </source>
</evidence>
<feature type="region of interest" description="Disordered" evidence="5">
    <location>
        <begin position="612"/>
        <end position="640"/>
    </location>
</feature>
<dbReference type="PROSITE" id="PS50600">
    <property type="entry name" value="ULP_PROTEASE"/>
    <property type="match status" value="1"/>
</dbReference>
<dbReference type="PANTHER" id="PTHR12606">
    <property type="entry name" value="SENTRIN/SUMO-SPECIFIC PROTEASE"/>
    <property type="match status" value="1"/>
</dbReference>
<dbReference type="AlphaFoldDB" id="A0A317XXP7"/>
<feature type="domain" description="Ubiquitin-like protease family profile" evidence="6">
    <location>
        <begin position="355"/>
        <end position="574"/>
    </location>
</feature>
<evidence type="ECO:0000313" key="8">
    <source>
        <dbReference type="Proteomes" id="UP000246740"/>
    </source>
</evidence>
<feature type="region of interest" description="Disordered" evidence="5">
    <location>
        <begin position="577"/>
        <end position="596"/>
    </location>
</feature>
<evidence type="ECO:0000259" key="6">
    <source>
        <dbReference type="PROSITE" id="PS50600"/>
    </source>
</evidence>
<name>A0A317XXP7_9BASI</name>
<reference evidence="7 8" key="1">
    <citation type="journal article" date="2018" name="Mol. Biol. Evol.">
        <title>Broad Genomic Sampling Reveals a Smut Pathogenic Ancestry of the Fungal Clade Ustilaginomycotina.</title>
        <authorList>
            <person name="Kijpornyongpan T."/>
            <person name="Mondo S.J."/>
            <person name="Barry K."/>
            <person name="Sandor L."/>
            <person name="Lee J."/>
            <person name="Lipzen A."/>
            <person name="Pangilinan J."/>
            <person name="LaButti K."/>
            <person name="Hainaut M."/>
            <person name="Henrissat B."/>
            <person name="Grigoriev I.V."/>
            <person name="Spatafora J.W."/>
            <person name="Aime M.C."/>
        </authorList>
    </citation>
    <scope>NUCLEOTIDE SEQUENCE [LARGE SCALE GENOMIC DNA]</scope>
    <source>
        <strain evidence="7 8">MCA 3645</strain>
    </source>
</reference>
<feature type="compositionally biased region" description="Polar residues" evidence="5">
    <location>
        <begin position="408"/>
        <end position="423"/>
    </location>
</feature>
<dbReference type="OrthoDB" id="1939479at2759"/>
<accession>A0A317XXP7</accession>
<protein>
    <submittedName>
        <fullName evidence="7">Cysteine proteinase</fullName>
    </submittedName>
</protein>
<dbReference type="Pfam" id="PF02902">
    <property type="entry name" value="Peptidase_C48"/>
    <property type="match status" value="1"/>
</dbReference>
<feature type="compositionally biased region" description="Low complexity" evidence="5">
    <location>
        <begin position="150"/>
        <end position="182"/>
    </location>
</feature>
<feature type="compositionally biased region" description="Acidic residues" evidence="5">
    <location>
        <begin position="18"/>
        <end position="29"/>
    </location>
</feature>
<dbReference type="EMBL" id="KZ819188">
    <property type="protein sequence ID" value="PWZ02668.1"/>
    <property type="molecule type" value="Genomic_DNA"/>
</dbReference>
<keyword evidence="4" id="KW-0788">Thiol protease</keyword>
<dbReference type="PANTHER" id="PTHR12606:SF141">
    <property type="entry name" value="GH15225P-RELATED"/>
    <property type="match status" value="1"/>
</dbReference>
<feature type="region of interest" description="Disordered" evidence="5">
    <location>
        <begin position="144"/>
        <end position="188"/>
    </location>
</feature>
<dbReference type="GO" id="GO:0005634">
    <property type="term" value="C:nucleus"/>
    <property type="evidence" value="ECO:0007669"/>
    <property type="project" value="TreeGrafter"/>
</dbReference>
<keyword evidence="2" id="KW-0645">Protease</keyword>
<feature type="compositionally biased region" description="Basic and acidic residues" evidence="5">
    <location>
        <begin position="1"/>
        <end position="11"/>
    </location>
</feature>
<feature type="region of interest" description="Disordered" evidence="5">
    <location>
        <begin position="401"/>
        <end position="438"/>
    </location>
</feature>
<dbReference type="Gene3D" id="3.40.395.10">
    <property type="entry name" value="Adenoviral Proteinase, Chain A"/>
    <property type="match status" value="1"/>
</dbReference>
<organism evidence="7 8">
    <name type="scientific">Testicularia cyperi</name>
    <dbReference type="NCBI Taxonomy" id="1882483"/>
    <lineage>
        <taxon>Eukaryota</taxon>
        <taxon>Fungi</taxon>
        <taxon>Dikarya</taxon>
        <taxon>Basidiomycota</taxon>
        <taxon>Ustilaginomycotina</taxon>
        <taxon>Ustilaginomycetes</taxon>
        <taxon>Ustilaginales</taxon>
        <taxon>Anthracoideaceae</taxon>
        <taxon>Testicularia</taxon>
    </lineage>
</organism>
<proteinExistence type="inferred from homology"/>
<feature type="compositionally biased region" description="Polar residues" evidence="5">
    <location>
        <begin position="58"/>
        <end position="73"/>
    </location>
</feature>
<evidence type="ECO:0000313" key="7">
    <source>
        <dbReference type="EMBL" id="PWZ02668.1"/>
    </source>
</evidence>
<gene>
    <name evidence="7" type="ORF">BCV70DRAFT_196911</name>
</gene>
<dbReference type="FunCoup" id="A0A317XXP7">
    <property type="interactions" value="134"/>
</dbReference>
<feature type="compositionally biased region" description="Pro residues" evidence="5">
    <location>
        <begin position="581"/>
        <end position="591"/>
    </location>
</feature>
<evidence type="ECO:0000256" key="3">
    <source>
        <dbReference type="ARBA" id="ARBA00022801"/>
    </source>
</evidence>
<dbReference type="InterPro" id="IPR038765">
    <property type="entry name" value="Papain-like_cys_pep_sf"/>
</dbReference>
<dbReference type="Proteomes" id="UP000246740">
    <property type="component" value="Unassembled WGS sequence"/>
</dbReference>
<dbReference type="GO" id="GO:0016929">
    <property type="term" value="F:deSUMOylase activity"/>
    <property type="evidence" value="ECO:0007669"/>
    <property type="project" value="TreeGrafter"/>
</dbReference>
<feature type="compositionally biased region" description="Basic residues" evidence="5">
    <location>
        <begin position="425"/>
        <end position="438"/>
    </location>
</feature>
<keyword evidence="3" id="KW-0378">Hydrolase</keyword>
<feature type="region of interest" description="Disordered" evidence="5">
    <location>
        <begin position="1"/>
        <end position="127"/>
    </location>
</feature>
<evidence type="ECO:0000256" key="1">
    <source>
        <dbReference type="ARBA" id="ARBA00005234"/>
    </source>
</evidence>
<comment type="similarity">
    <text evidence="1">Belongs to the peptidase C48 family.</text>
</comment>
<sequence>MPSPQADDRVVDLTYESSGEDAALEEDPDKENHFTIPRHATTHTIHAGAALRSDSRMTEATQGASSSLQRTNGRGNGLPPSRHSLVGPMARNSSSTPVADAGPLQRKSFTPTESIRSEESTSSATQQIRSIGLSAIQRFFPHGRSRRNLTSTPGSESSLFSPSLASTPSGSAAMPSSASVATIQPKRKSSIYKKREHIFHKEHRFNVDAFNKKALKRAVATAAAKINAMRHRTRQSPVTEEQMKSLALKHLAIKRIVDAENPYSASARRSIGEDMEQSFQRIMRQKEADAQSVLPLPPAKLAEIQRLKREERARLRRLRGVLGRPALPPNVSSEEEAQVGSALRKQGMIADIPGAEVNDRDIQKLRPGQWLNDEVINFYGNLILQRANEADRRRQEAISATTAAASANDRTSTQVEASPTPNNGKAKKQKRAAKTKPKRPYDATLDAYWRVHFFSSFFWENLKKRGFDGVKRWTRKVDIFSKDLVLFPINLGNAHWVCGAINIRKRRFEYYDSMGHRNDHAFELMRTYLSAEALDKKKKEIDLRSWHDVFSEETPQQENGYDCGVFATQTLEQISRRDPHTPIPLSPPPIPWKGENLDQKAERLSITSRSANGGALYDYTDEDGDDDDDDNPDEYEWNFGQSDMPYLRKRMIYEIYTKKLIDPPASL</sequence>